<evidence type="ECO:0000313" key="2">
    <source>
        <dbReference type="Proteomes" id="UP000030982"/>
    </source>
</evidence>
<gene>
    <name evidence="1" type="ORF">LK10_16920</name>
</gene>
<proteinExistence type="predicted"/>
<dbReference type="AlphaFoldDB" id="A0A0B2AHL5"/>
<reference evidence="1 2" key="1">
    <citation type="submission" date="2014-09" db="EMBL/GenBank/DDBJ databases">
        <title>Genome sequence of Sinomonas sp. MUSC 117.</title>
        <authorList>
            <person name="Lee L.-H."/>
        </authorList>
    </citation>
    <scope>NUCLEOTIDE SEQUENCE [LARGE SCALE GENOMIC DNA]</scope>
    <source>
        <strain evidence="1 2">MUSC 117</strain>
    </source>
</reference>
<dbReference type="EMBL" id="JTDL01000143">
    <property type="protein sequence ID" value="KHL01314.1"/>
    <property type="molecule type" value="Genomic_DNA"/>
</dbReference>
<dbReference type="RefSeq" id="WP_043126207.1">
    <property type="nucleotide sequence ID" value="NZ_JTDL01000143.1"/>
</dbReference>
<accession>A0A0B2AHL5</accession>
<organism evidence="1 2">
    <name type="scientific">Sinomonas humi</name>
    <dbReference type="NCBI Taxonomy" id="1338436"/>
    <lineage>
        <taxon>Bacteria</taxon>
        <taxon>Bacillati</taxon>
        <taxon>Actinomycetota</taxon>
        <taxon>Actinomycetes</taxon>
        <taxon>Micrococcales</taxon>
        <taxon>Micrococcaceae</taxon>
        <taxon>Sinomonas</taxon>
    </lineage>
</organism>
<dbReference type="STRING" id="1338436.LK10_16920"/>
<sequence length="65" mass="7164">MQELPQQYEEYLADKDQTFVETVRPVLEQSAAGGEHGVHVRFTGGSVQALVDDQNPYGVITEGLD</sequence>
<dbReference type="Proteomes" id="UP000030982">
    <property type="component" value="Unassembled WGS sequence"/>
</dbReference>
<evidence type="ECO:0000313" key="1">
    <source>
        <dbReference type="EMBL" id="KHL01314.1"/>
    </source>
</evidence>
<comment type="caution">
    <text evidence="1">The sequence shown here is derived from an EMBL/GenBank/DDBJ whole genome shotgun (WGS) entry which is preliminary data.</text>
</comment>
<name>A0A0B2AHL5_9MICC</name>
<keyword evidence="2" id="KW-1185">Reference proteome</keyword>
<dbReference type="OrthoDB" id="4965096at2"/>
<protein>
    <submittedName>
        <fullName evidence="1">Uncharacterized protein</fullName>
    </submittedName>
</protein>